<dbReference type="InterPro" id="IPR000160">
    <property type="entry name" value="GGDEF_dom"/>
</dbReference>
<evidence type="ECO:0000259" key="4">
    <source>
        <dbReference type="PROSITE" id="PS50112"/>
    </source>
</evidence>
<dbReference type="Gene3D" id="3.20.20.450">
    <property type="entry name" value="EAL domain"/>
    <property type="match status" value="1"/>
</dbReference>
<dbReference type="Pfam" id="PF13426">
    <property type="entry name" value="PAS_9"/>
    <property type="match status" value="1"/>
</dbReference>
<dbReference type="SMART" id="SM00065">
    <property type="entry name" value="GAF"/>
    <property type="match status" value="1"/>
</dbReference>
<dbReference type="Pfam" id="PF08448">
    <property type="entry name" value="PAS_4"/>
    <property type="match status" value="1"/>
</dbReference>
<dbReference type="CDD" id="cd00130">
    <property type="entry name" value="PAS"/>
    <property type="match status" value="2"/>
</dbReference>
<dbReference type="NCBIfam" id="TIGR00254">
    <property type="entry name" value="GGDEF"/>
    <property type="match status" value="1"/>
</dbReference>
<proteinExistence type="predicted"/>
<evidence type="ECO:0000313" key="9">
    <source>
        <dbReference type="Proteomes" id="UP000256763"/>
    </source>
</evidence>
<dbReference type="OrthoDB" id="7053140at2"/>
<dbReference type="InterPro" id="IPR035919">
    <property type="entry name" value="EAL_sf"/>
</dbReference>
<dbReference type="InterPro" id="IPR052155">
    <property type="entry name" value="Biofilm_reg_signaling"/>
</dbReference>
<dbReference type="EMBL" id="NFZW01000002">
    <property type="protein sequence ID" value="RFA38977.1"/>
    <property type="molecule type" value="Genomic_DNA"/>
</dbReference>
<gene>
    <name evidence="8" type="ORF">CAL65_03515</name>
</gene>
<dbReference type="GO" id="GO:0071111">
    <property type="term" value="F:cyclic-guanylate-specific phosphodiesterase activity"/>
    <property type="evidence" value="ECO:0007669"/>
    <property type="project" value="UniProtKB-EC"/>
</dbReference>
<dbReference type="Pfam" id="PF00563">
    <property type="entry name" value="EAL"/>
    <property type="match status" value="1"/>
</dbReference>
<dbReference type="InterPro" id="IPR001633">
    <property type="entry name" value="EAL_dom"/>
</dbReference>
<dbReference type="InterPro" id="IPR000700">
    <property type="entry name" value="PAS-assoc_C"/>
</dbReference>
<evidence type="ECO:0000259" key="7">
    <source>
        <dbReference type="PROSITE" id="PS50887"/>
    </source>
</evidence>
<dbReference type="PANTHER" id="PTHR44757:SF2">
    <property type="entry name" value="BIOFILM ARCHITECTURE MAINTENANCE PROTEIN MBAA"/>
    <property type="match status" value="1"/>
</dbReference>
<evidence type="ECO:0000256" key="3">
    <source>
        <dbReference type="SAM" id="MobiDB-lite"/>
    </source>
</evidence>
<dbReference type="SMART" id="SM00086">
    <property type="entry name" value="PAC"/>
    <property type="match status" value="2"/>
</dbReference>
<dbReference type="Gene3D" id="3.30.70.270">
    <property type="match status" value="1"/>
</dbReference>
<dbReference type="SUPFAM" id="SSF55781">
    <property type="entry name" value="GAF domain-like"/>
    <property type="match status" value="1"/>
</dbReference>
<keyword evidence="2" id="KW-0973">c-di-GMP</keyword>
<keyword evidence="9" id="KW-1185">Reference proteome</keyword>
<dbReference type="SUPFAM" id="SSF141868">
    <property type="entry name" value="EAL domain-like"/>
    <property type="match status" value="1"/>
</dbReference>
<dbReference type="SMART" id="SM00091">
    <property type="entry name" value="PAS"/>
    <property type="match status" value="2"/>
</dbReference>
<dbReference type="PROSITE" id="PS50113">
    <property type="entry name" value="PAC"/>
    <property type="match status" value="1"/>
</dbReference>
<dbReference type="SMART" id="SM00267">
    <property type="entry name" value="GGDEF"/>
    <property type="match status" value="1"/>
</dbReference>
<dbReference type="CDD" id="cd01949">
    <property type="entry name" value="GGDEF"/>
    <property type="match status" value="1"/>
</dbReference>
<feature type="domain" description="PAS" evidence="4">
    <location>
        <begin position="225"/>
        <end position="295"/>
    </location>
</feature>
<dbReference type="PROSITE" id="PS50112">
    <property type="entry name" value="PAS"/>
    <property type="match status" value="2"/>
</dbReference>
<dbReference type="InterPro" id="IPR035965">
    <property type="entry name" value="PAS-like_dom_sf"/>
</dbReference>
<accession>A0A3E0X3S8</accession>
<name>A0A3E0X3S8_9GAMM</name>
<feature type="domain" description="GGDEF" evidence="7">
    <location>
        <begin position="504"/>
        <end position="636"/>
    </location>
</feature>
<evidence type="ECO:0000256" key="2">
    <source>
        <dbReference type="ARBA" id="ARBA00022636"/>
    </source>
</evidence>
<feature type="compositionally biased region" description="Basic and acidic residues" evidence="3">
    <location>
        <begin position="191"/>
        <end position="211"/>
    </location>
</feature>
<feature type="domain" description="PAC" evidence="5">
    <location>
        <begin position="417"/>
        <end position="472"/>
    </location>
</feature>
<dbReference type="Proteomes" id="UP000256763">
    <property type="component" value="Unassembled WGS sequence"/>
</dbReference>
<feature type="domain" description="EAL" evidence="6">
    <location>
        <begin position="645"/>
        <end position="899"/>
    </location>
</feature>
<dbReference type="SUPFAM" id="SSF55073">
    <property type="entry name" value="Nucleotide cyclase"/>
    <property type="match status" value="1"/>
</dbReference>
<sequence length="901" mass="101183">MTGASSDSRLNSDGEAARLEVVEQYRKLRIEQDQGLSELVGLAAQVCDAPMALITLVGEERQWFKASFGTFMEETAREASFCVHTLTCNRLLIVPDTRQDPRFAENPLVVGEPHIVFYAGMPLIDSNGVHLGALCVVDYKSRDLTTTQREALRSLGQYAMTQLEIRYELGRLERRLTASEAGDGDGSGSRDNNEKRADSPTRHLSEALEREASTRLEVERKLRNERDFSDQLINSLPGIFYLLDKHGRMVRWNRAAELATGRSGNELCGRPATDFFAPEEQMRIKASLFEGLDEGYTYVEAELRHRDGSSCPYYFGSRRVQHDGKDYIAGLGIDISARRAIEDRLRLWERAIEASVDAIVITEHGGGDNVIVDVNPAFERITGYTREEVLGRDPRFLQGTNDKQVELEHIRHALRDLSEGVAVIRNYRKDGKPFWNSMKVAPVRDAHGTVTHFVGIISDITASRYYQEQLEYRSNHDVLTGLANRNLLRDRLWQAIAYAQRYGGSVTTVLIDLDHFKLINESLGHQVGDQLLLDLSKRLKALLGEGDTLARPGGDEFMLVRYEPSEKVNISLLRDMLTEVSKPIQLADRELILTCSLGVSVYPQDGEDPDTLLRNADAAMYQAKEAGRNNIRVFKSEMNAQVTERLNLQTRLRRAVDQGDFELVYQPQIDLLTGSVVGLEALLRWRLETGEWVPPDAFIPIAEETGLIVPIGEWVLINACQQNYHWQRAGFPAVPVGVNLSARQFSDPELLDRVRRVLSQTGLDGSMLEVELTESAFMHNVEEGINTLNALKELGARLAVDDFGTGYSNLSYLKRFPVDLLKIDQSFVRDITTDPGDAAITQAVISLGHSLNLKVIAEGVETLEQHEFLRKHACDQLQGYYFSPPLLARDVPAVIRQQGWA</sequence>
<dbReference type="InterPro" id="IPR000014">
    <property type="entry name" value="PAS"/>
</dbReference>
<organism evidence="8 9">
    <name type="scientific">Alkalilimnicola ehrlichii</name>
    <dbReference type="NCBI Taxonomy" id="351052"/>
    <lineage>
        <taxon>Bacteria</taxon>
        <taxon>Pseudomonadati</taxon>
        <taxon>Pseudomonadota</taxon>
        <taxon>Gammaproteobacteria</taxon>
        <taxon>Chromatiales</taxon>
        <taxon>Ectothiorhodospiraceae</taxon>
        <taxon>Alkalilimnicola</taxon>
    </lineage>
</organism>
<dbReference type="EC" id="3.1.4.52" evidence="1"/>
<dbReference type="Pfam" id="PF01590">
    <property type="entry name" value="GAF"/>
    <property type="match status" value="1"/>
</dbReference>
<evidence type="ECO:0000256" key="1">
    <source>
        <dbReference type="ARBA" id="ARBA00012282"/>
    </source>
</evidence>
<dbReference type="PROSITE" id="PS50883">
    <property type="entry name" value="EAL"/>
    <property type="match status" value="1"/>
</dbReference>
<feature type="region of interest" description="Disordered" evidence="3">
    <location>
        <begin position="178"/>
        <end position="211"/>
    </location>
</feature>
<dbReference type="InterPro" id="IPR029787">
    <property type="entry name" value="Nucleotide_cyclase"/>
</dbReference>
<dbReference type="PROSITE" id="PS50887">
    <property type="entry name" value="GGDEF"/>
    <property type="match status" value="1"/>
</dbReference>
<evidence type="ECO:0000259" key="5">
    <source>
        <dbReference type="PROSITE" id="PS50113"/>
    </source>
</evidence>
<dbReference type="RefSeq" id="WP_116300993.1">
    <property type="nucleotide sequence ID" value="NZ_NFZV01000002.1"/>
</dbReference>
<dbReference type="Gene3D" id="3.30.450.20">
    <property type="entry name" value="PAS domain"/>
    <property type="match status" value="2"/>
</dbReference>
<comment type="caution">
    <text evidence="8">The sequence shown here is derived from an EMBL/GenBank/DDBJ whole genome shotgun (WGS) entry which is preliminary data.</text>
</comment>
<dbReference type="SUPFAM" id="SSF55785">
    <property type="entry name" value="PYP-like sensor domain (PAS domain)"/>
    <property type="match status" value="2"/>
</dbReference>
<dbReference type="SMART" id="SM00052">
    <property type="entry name" value="EAL"/>
    <property type="match status" value="1"/>
</dbReference>
<dbReference type="Gene3D" id="3.30.450.40">
    <property type="match status" value="1"/>
</dbReference>
<dbReference type="InterPro" id="IPR001610">
    <property type="entry name" value="PAC"/>
</dbReference>
<dbReference type="PANTHER" id="PTHR44757">
    <property type="entry name" value="DIGUANYLATE CYCLASE DGCP"/>
    <property type="match status" value="1"/>
</dbReference>
<dbReference type="InterPro" id="IPR013656">
    <property type="entry name" value="PAS_4"/>
</dbReference>
<protein>
    <recommendedName>
        <fullName evidence="1">cyclic-guanylate-specific phosphodiesterase</fullName>
        <ecNumber evidence="1">3.1.4.52</ecNumber>
    </recommendedName>
</protein>
<dbReference type="NCBIfam" id="TIGR00229">
    <property type="entry name" value="sensory_box"/>
    <property type="match status" value="2"/>
</dbReference>
<dbReference type="InterPro" id="IPR029016">
    <property type="entry name" value="GAF-like_dom_sf"/>
</dbReference>
<feature type="domain" description="PAS" evidence="4">
    <location>
        <begin position="344"/>
        <end position="392"/>
    </location>
</feature>
<evidence type="ECO:0000313" key="8">
    <source>
        <dbReference type="EMBL" id="RFA38977.1"/>
    </source>
</evidence>
<dbReference type="CDD" id="cd01948">
    <property type="entry name" value="EAL"/>
    <property type="match status" value="1"/>
</dbReference>
<dbReference type="InterPro" id="IPR043128">
    <property type="entry name" value="Rev_trsase/Diguanyl_cyclase"/>
</dbReference>
<dbReference type="InterPro" id="IPR003018">
    <property type="entry name" value="GAF"/>
</dbReference>
<dbReference type="FunFam" id="3.20.20.450:FF:000001">
    <property type="entry name" value="Cyclic di-GMP phosphodiesterase yahA"/>
    <property type="match status" value="1"/>
</dbReference>
<dbReference type="AlphaFoldDB" id="A0A3E0X3S8"/>
<reference evidence="9" key="1">
    <citation type="submission" date="2017-05" db="EMBL/GenBank/DDBJ databases">
        <authorList>
            <person name="Sharma S."/>
            <person name="Sidhu C."/>
            <person name="Pinnaka A.K."/>
        </authorList>
    </citation>
    <scope>NUCLEOTIDE SEQUENCE [LARGE SCALE GENOMIC DNA]</scope>
    <source>
        <strain evidence="9">AK93</strain>
    </source>
</reference>
<evidence type="ECO:0000259" key="6">
    <source>
        <dbReference type="PROSITE" id="PS50883"/>
    </source>
</evidence>
<dbReference type="Pfam" id="PF00990">
    <property type="entry name" value="GGDEF"/>
    <property type="match status" value="1"/>
</dbReference>